<feature type="chain" id="PRO_5043116463" description="Apolipoprotein D" evidence="10">
    <location>
        <begin position="20"/>
        <end position="188"/>
    </location>
</feature>
<dbReference type="GO" id="GO:0005576">
    <property type="term" value="C:extracellular region"/>
    <property type="evidence" value="ECO:0007669"/>
    <property type="project" value="UniProtKB-SubCell"/>
</dbReference>
<evidence type="ECO:0000256" key="3">
    <source>
        <dbReference type="ARBA" id="ARBA00019890"/>
    </source>
</evidence>
<dbReference type="InterPro" id="IPR022271">
    <property type="entry name" value="Lipocalin_ApoD"/>
</dbReference>
<evidence type="ECO:0000256" key="7">
    <source>
        <dbReference type="ARBA" id="ARBA00023121"/>
    </source>
</evidence>
<dbReference type="PRINTS" id="PR01273">
    <property type="entry name" value="INVTBRTCOLOR"/>
</dbReference>
<gene>
    <name evidence="12" type="ORF">ONE63_009555</name>
</gene>
<dbReference type="GO" id="GO:0005737">
    <property type="term" value="C:cytoplasm"/>
    <property type="evidence" value="ECO:0007669"/>
    <property type="project" value="TreeGrafter"/>
</dbReference>
<dbReference type="CDD" id="cd19437">
    <property type="entry name" value="lipocalin_apoD-like"/>
    <property type="match status" value="1"/>
</dbReference>
<evidence type="ECO:0000259" key="11">
    <source>
        <dbReference type="Pfam" id="PF08212"/>
    </source>
</evidence>
<comment type="caution">
    <text evidence="12">The sequence shown here is derived from an EMBL/GenBank/DDBJ whole genome shotgun (WGS) entry which is preliminary data.</text>
</comment>
<evidence type="ECO:0000256" key="8">
    <source>
        <dbReference type="ARBA" id="ARBA00023157"/>
    </source>
</evidence>
<name>A0AAV7XKZ6_9NEOP</name>
<keyword evidence="13" id="KW-1185">Reference proteome</keyword>
<dbReference type="FunFam" id="2.40.128.20:FF:000003">
    <property type="entry name" value="Apolipoprotein D"/>
    <property type="match status" value="1"/>
</dbReference>
<dbReference type="Proteomes" id="UP001075354">
    <property type="component" value="Chromosome 7"/>
</dbReference>
<organism evidence="12 13">
    <name type="scientific">Megalurothrips usitatus</name>
    <name type="common">bean blossom thrips</name>
    <dbReference type="NCBI Taxonomy" id="439358"/>
    <lineage>
        <taxon>Eukaryota</taxon>
        <taxon>Metazoa</taxon>
        <taxon>Ecdysozoa</taxon>
        <taxon>Arthropoda</taxon>
        <taxon>Hexapoda</taxon>
        <taxon>Insecta</taxon>
        <taxon>Pterygota</taxon>
        <taxon>Neoptera</taxon>
        <taxon>Paraneoptera</taxon>
        <taxon>Thysanoptera</taxon>
        <taxon>Terebrantia</taxon>
        <taxon>Thripoidea</taxon>
        <taxon>Thripidae</taxon>
        <taxon>Megalurothrips</taxon>
    </lineage>
</organism>
<dbReference type="InterPro" id="IPR000566">
    <property type="entry name" value="Lipocln_cytosolic_FA-bd_dom"/>
</dbReference>
<evidence type="ECO:0000256" key="2">
    <source>
        <dbReference type="ARBA" id="ARBA00006889"/>
    </source>
</evidence>
<evidence type="ECO:0000256" key="6">
    <source>
        <dbReference type="ARBA" id="ARBA00022729"/>
    </source>
</evidence>
<keyword evidence="7" id="KW-0446">Lipid-binding</keyword>
<dbReference type="InterPro" id="IPR022272">
    <property type="entry name" value="Lipocalin_CS"/>
</dbReference>
<evidence type="ECO:0000256" key="1">
    <source>
        <dbReference type="ARBA" id="ARBA00004613"/>
    </source>
</evidence>
<reference evidence="12" key="1">
    <citation type="submission" date="2022-12" db="EMBL/GenBank/DDBJ databases">
        <title>Chromosome-level genome assembly of the bean flower thrips Megalurothrips usitatus.</title>
        <authorList>
            <person name="Ma L."/>
            <person name="Liu Q."/>
            <person name="Li H."/>
            <person name="Cai W."/>
        </authorList>
    </citation>
    <scope>NUCLEOTIDE SEQUENCE</scope>
    <source>
        <strain evidence="12">Cailab_2022a</strain>
    </source>
</reference>
<evidence type="ECO:0000256" key="4">
    <source>
        <dbReference type="ARBA" id="ARBA00022448"/>
    </source>
</evidence>
<keyword evidence="9" id="KW-0325">Glycoprotein</keyword>
<proteinExistence type="inferred from homology"/>
<keyword evidence="8" id="KW-1015">Disulfide bond</keyword>
<keyword evidence="5" id="KW-0964">Secreted</keyword>
<accession>A0AAV7XKZ6</accession>
<protein>
    <recommendedName>
        <fullName evidence="3">Apolipoprotein D</fullName>
    </recommendedName>
</protein>
<dbReference type="PROSITE" id="PS00213">
    <property type="entry name" value="LIPOCALIN"/>
    <property type="match status" value="1"/>
</dbReference>
<evidence type="ECO:0000256" key="5">
    <source>
        <dbReference type="ARBA" id="ARBA00022525"/>
    </source>
</evidence>
<evidence type="ECO:0000256" key="9">
    <source>
        <dbReference type="ARBA" id="ARBA00023180"/>
    </source>
</evidence>
<dbReference type="InterPro" id="IPR003057">
    <property type="entry name" value="Invtbrt_color"/>
</dbReference>
<dbReference type="PIRSF" id="PIRSF036893">
    <property type="entry name" value="Lipocalin_ApoD"/>
    <property type="match status" value="1"/>
</dbReference>
<evidence type="ECO:0000313" key="13">
    <source>
        <dbReference type="Proteomes" id="UP001075354"/>
    </source>
</evidence>
<dbReference type="Gene3D" id="2.40.128.20">
    <property type="match status" value="1"/>
</dbReference>
<dbReference type="Pfam" id="PF08212">
    <property type="entry name" value="Lipocalin_2"/>
    <property type="match status" value="1"/>
</dbReference>
<keyword evidence="4" id="KW-0813">Transport</keyword>
<dbReference type="GO" id="GO:0031409">
    <property type="term" value="F:pigment binding"/>
    <property type="evidence" value="ECO:0007669"/>
    <property type="project" value="InterPro"/>
</dbReference>
<feature type="signal peptide" evidence="10">
    <location>
        <begin position="1"/>
        <end position="19"/>
    </location>
</feature>
<feature type="domain" description="Lipocalin/cytosolic fatty-acid binding" evidence="11">
    <location>
        <begin position="38"/>
        <end position="185"/>
    </location>
</feature>
<comment type="subcellular location">
    <subcellularLocation>
        <location evidence="1">Secreted</location>
    </subcellularLocation>
</comment>
<sequence length="188" mass="20681">MNAAAVLLVCLCLAAQGLAFEISVGKCPKSADVVKNFNVKEYTGRWYEIEAYSQVWELGGKCSTADYTLQADGKVHVKNAMRFWLGNDITQEGYAEIASDNGDAELLVTFQVPIFGKRQANYWVLDTDYVNYSVVYSCADLAGLLKLESAWILSRDATLAADSKDLVEAAIQNAGLNRKAFKPTKQDC</sequence>
<dbReference type="EMBL" id="JAPTSV010000007">
    <property type="protein sequence ID" value="KAJ1526421.1"/>
    <property type="molecule type" value="Genomic_DNA"/>
</dbReference>
<dbReference type="InterPro" id="IPR012674">
    <property type="entry name" value="Calycin"/>
</dbReference>
<dbReference type="GO" id="GO:0000302">
    <property type="term" value="P:response to reactive oxygen species"/>
    <property type="evidence" value="ECO:0007669"/>
    <property type="project" value="TreeGrafter"/>
</dbReference>
<dbReference type="SUPFAM" id="SSF50814">
    <property type="entry name" value="Lipocalins"/>
    <property type="match status" value="1"/>
</dbReference>
<evidence type="ECO:0000313" key="12">
    <source>
        <dbReference type="EMBL" id="KAJ1526421.1"/>
    </source>
</evidence>
<comment type="similarity">
    <text evidence="2 10">Belongs to the calycin superfamily. Lipocalin family.</text>
</comment>
<evidence type="ECO:0000256" key="10">
    <source>
        <dbReference type="PIRNR" id="PIRNR036893"/>
    </source>
</evidence>
<dbReference type="PANTHER" id="PTHR10612">
    <property type="entry name" value="APOLIPOPROTEIN D"/>
    <property type="match status" value="1"/>
</dbReference>
<dbReference type="AlphaFoldDB" id="A0AAV7XKZ6"/>
<keyword evidence="6 10" id="KW-0732">Signal</keyword>
<dbReference type="GO" id="GO:0008289">
    <property type="term" value="F:lipid binding"/>
    <property type="evidence" value="ECO:0007669"/>
    <property type="project" value="UniProtKB-KW"/>
</dbReference>
<dbReference type="PANTHER" id="PTHR10612:SF34">
    <property type="entry name" value="APOLIPOPROTEIN D"/>
    <property type="match status" value="1"/>
</dbReference>
<dbReference type="GO" id="GO:0006629">
    <property type="term" value="P:lipid metabolic process"/>
    <property type="evidence" value="ECO:0007669"/>
    <property type="project" value="TreeGrafter"/>
</dbReference>